<dbReference type="EMBL" id="CP039347">
    <property type="protein sequence ID" value="QCD87786.1"/>
    <property type="molecule type" value="Genomic_DNA"/>
</dbReference>
<protein>
    <submittedName>
        <fullName evidence="1">Uncharacterized protein</fullName>
    </submittedName>
</protein>
<gene>
    <name evidence="1" type="ORF">DEO72_LG3g2326</name>
</gene>
<reference evidence="1 2" key="1">
    <citation type="submission" date="2019-04" db="EMBL/GenBank/DDBJ databases">
        <title>An improved genome assembly and genetic linkage map for asparagus bean, Vigna unguiculata ssp. sesquipedialis.</title>
        <authorList>
            <person name="Xia Q."/>
            <person name="Zhang R."/>
            <person name="Dong Y."/>
        </authorList>
    </citation>
    <scope>NUCLEOTIDE SEQUENCE [LARGE SCALE GENOMIC DNA]</scope>
    <source>
        <tissue evidence="1">Leaf</tissue>
    </source>
</reference>
<accession>A0A4D6LHG4</accession>
<evidence type="ECO:0000313" key="2">
    <source>
        <dbReference type="Proteomes" id="UP000501690"/>
    </source>
</evidence>
<keyword evidence="2" id="KW-1185">Reference proteome</keyword>
<name>A0A4D6LHG4_VIGUN</name>
<evidence type="ECO:0000313" key="1">
    <source>
        <dbReference type="EMBL" id="QCD87786.1"/>
    </source>
</evidence>
<organism evidence="1 2">
    <name type="scientific">Vigna unguiculata</name>
    <name type="common">Cowpea</name>
    <dbReference type="NCBI Taxonomy" id="3917"/>
    <lineage>
        <taxon>Eukaryota</taxon>
        <taxon>Viridiplantae</taxon>
        <taxon>Streptophyta</taxon>
        <taxon>Embryophyta</taxon>
        <taxon>Tracheophyta</taxon>
        <taxon>Spermatophyta</taxon>
        <taxon>Magnoliopsida</taxon>
        <taxon>eudicotyledons</taxon>
        <taxon>Gunneridae</taxon>
        <taxon>Pentapetalae</taxon>
        <taxon>rosids</taxon>
        <taxon>fabids</taxon>
        <taxon>Fabales</taxon>
        <taxon>Fabaceae</taxon>
        <taxon>Papilionoideae</taxon>
        <taxon>50 kb inversion clade</taxon>
        <taxon>NPAAA clade</taxon>
        <taxon>indigoferoid/millettioid clade</taxon>
        <taxon>Phaseoleae</taxon>
        <taxon>Vigna</taxon>
    </lineage>
</organism>
<sequence>MITYIGQGKVEKTILEQTVANTVPPTRVSPKLEVIAQAREVPSLKRALLAQARSTVGIARFQRVLAQAKVSCLSETASR</sequence>
<dbReference type="AlphaFoldDB" id="A0A4D6LHG4"/>
<proteinExistence type="predicted"/>
<dbReference type="Proteomes" id="UP000501690">
    <property type="component" value="Linkage Group LG3"/>
</dbReference>